<sequence>MLDRSIVRTPNRTKSMPANIGYRNQPSHQGGSKQGTEG</sequence>
<reference evidence="2 3" key="1">
    <citation type="submission" date="2018-08" db="EMBL/GenBank/DDBJ databases">
        <authorList>
            <person name="Muller C M."/>
        </authorList>
    </citation>
    <scope>NUCLEOTIDE SEQUENCE [LARGE SCALE GENOMIC DNA]</scope>
</reference>
<evidence type="ECO:0000313" key="3">
    <source>
        <dbReference type="Proteomes" id="UP000324639"/>
    </source>
</evidence>
<dbReference type="Proteomes" id="UP000324639">
    <property type="component" value="Chromosome Bgt_-07"/>
</dbReference>
<protein>
    <submittedName>
        <fullName evidence="2">Bgt-20267</fullName>
    </submittedName>
</protein>
<keyword evidence="3" id="KW-1185">Reference proteome</keyword>
<feature type="region of interest" description="Disordered" evidence="1">
    <location>
        <begin position="1"/>
        <end position="38"/>
    </location>
</feature>
<organism evidence="2 3">
    <name type="scientific">Blumeria graminis f. sp. tritici</name>
    <dbReference type="NCBI Taxonomy" id="62690"/>
    <lineage>
        <taxon>Eukaryota</taxon>
        <taxon>Fungi</taxon>
        <taxon>Dikarya</taxon>
        <taxon>Ascomycota</taxon>
        <taxon>Pezizomycotina</taxon>
        <taxon>Leotiomycetes</taxon>
        <taxon>Erysiphales</taxon>
        <taxon>Erysiphaceae</taxon>
        <taxon>Blumeria</taxon>
    </lineage>
</organism>
<evidence type="ECO:0000256" key="1">
    <source>
        <dbReference type="SAM" id="MobiDB-lite"/>
    </source>
</evidence>
<feature type="compositionally biased region" description="Polar residues" evidence="1">
    <location>
        <begin position="8"/>
        <end position="38"/>
    </location>
</feature>
<gene>
    <name evidence="2" type="ORF">BGT96224V316_LOCUS5244</name>
</gene>
<name>A0A9X9QE60_BLUGR</name>
<proteinExistence type="predicted"/>
<dbReference type="AlphaFoldDB" id="A0A9X9QE60"/>
<accession>A0A9X9QE60</accession>
<dbReference type="EMBL" id="LR026990">
    <property type="protein sequence ID" value="VDB89642.1"/>
    <property type="molecule type" value="Genomic_DNA"/>
</dbReference>
<evidence type="ECO:0000313" key="2">
    <source>
        <dbReference type="EMBL" id="VDB89642.1"/>
    </source>
</evidence>